<accession>A0A0W8I0P2</accession>
<dbReference type="EMBL" id="LQBL01000033">
    <property type="protein sequence ID" value="KUG51110.1"/>
    <property type="molecule type" value="Genomic_DNA"/>
</dbReference>
<dbReference type="InterPro" id="IPR024747">
    <property type="entry name" value="Pyridox_Oxase-rel"/>
</dbReference>
<dbReference type="OrthoDB" id="7062584at2"/>
<dbReference type="SUPFAM" id="SSF50475">
    <property type="entry name" value="FMN-binding split barrel"/>
    <property type="match status" value="1"/>
</dbReference>
<dbReference type="Proteomes" id="UP000054837">
    <property type="component" value="Unassembled WGS sequence"/>
</dbReference>
<protein>
    <submittedName>
        <fullName evidence="1">Pyridoxamine 5'-phosphate oxidase</fullName>
    </submittedName>
</protein>
<comment type="caution">
    <text evidence="1">The sequence shown here is derived from an EMBL/GenBank/DDBJ whole genome shotgun (WGS) entry which is preliminary data.</text>
</comment>
<dbReference type="Pfam" id="PF12900">
    <property type="entry name" value="Pyridox_ox_2"/>
    <property type="match status" value="1"/>
</dbReference>
<name>A0A0W8I0P2_9MICO</name>
<dbReference type="STRING" id="767452.AVL62_12755"/>
<proteinExistence type="predicted"/>
<dbReference type="InterPro" id="IPR012349">
    <property type="entry name" value="Split_barrel_FMN-bd"/>
</dbReference>
<evidence type="ECO:0000313" key="2">
    <source>
        <dbReference type="Proteomes" id="UP000054837"/>
    </source>
</evidence>
<dbReference type="RefSeq" id="WP_058892655.1">
    <property type="nucleotide sequence ID" value="NZ_LQBL01000033.1"/>
</dbReference>
<gene>
    <name evidence="1" type="ORF">AVL62_12755</name>
</gene>
<reference evidence="1 2" key="1">
    <citation type="submission" date="2015-12" db="EMBL/GenBank/DDBJ databases">
        <title>Serinicoccus chungangenesis strain CD08_5 genome sequencing and assembly.</title>
        <authorList>
            <person name="Chander A.M."/>
            <person name="Kaur G."/>
            <person name="Nair G.R."/>
            <person name="Dhawan D.K."/>
            <person name="Kochhar R.K."/>
            <person name="Mayilraj S."/>
            <person name="Bhadada S.K."/>
        </authorList>
    </citation>
    <scope>NUCLEOTIDE SEQUENCE [LARGE SCALE GENOMIC DNA]</scope>
    <source>
        <strain evidence="1 2">CD08_5</strain>
    </source>
</reference>
<evidence type="ECO:0000313" key="1">
    <source>
        <dbReference type="EMBL" id="KUG51110.1"/>
    </source>
</evidence>
<sequence length="143" mass="16133">MSDSPTTTLSERECWDLLAAHEFGRLAYHLTDEVHIAPVNYAVDRDRLVFRTAEGSKLLGVVMDSDVAFEIDQVDDDAETAWSVIARGTAGVLEGQEAREVDNLRLRPWVGTEKFNVVAITITEVSGRRFALSRPWRHLRRHG</sequence>
<dbReference type="Gene3D" id="2.30.110.10">
    <property type="entry name" value="Electron Transport, Fmn-binding Protein, Chain A"/>
    <property type="match status" value="1"/>
</dbReference>
<keyword evidence="2" id="KW-1185">Reference proteome</keyword>
<organism evidence="1 2">
    <name type="scientific">Serinicoccus chungangensis</name>
    <dbReference type="NCBI Taxonomy" id="767452"/>
    <lineage>
        <taxon>Bacteria</taxon>
        <taxon>Bacillati</taxon>
        <taxon>Actinomycetota</taxon>
        <taxon>Actinomycetes</taxon>
        <taxon>Micrococcales</taxon>
        <taxon>Ornithinimicrobiaceae</taxon>
        <taxon>Serinicoccus</taxon>
    </lineage>
</organism>
<dbReference type="AlphaFoldDB" id="A0A0W8I0P2"/>